<evidence type="ECO:0000313" key="2">
    <source>
        <dbReference type="Proteomes" id="UP000198323"/>
    </source>
</evidence>
<dbReference type="EMBL" id="MCFN01000023">
    <property type="protein sequence ID" value="OXB68117.1"/>
    <property type="molecule type" value="Genomic_DNA"/>
</dbReference>
<protein>
    <submittedName>
        <fullName evidence="1">Uncharacterized protein</fullName>
    </submittedName>
</protein>
<gene>
    <name evidence="1" type="ORF">ASZ78_014578</name>
</gene>
<evidence type="ECO:0000313" key="1">
    <source>
        <dbReference type="EMBL" id="OXB68117.1"/>
    </source>
</evidence>
<dbReference type="OrthoDB" id="10558642at2759"/>
<dbReference type="AlphaFoldDB" id="A0A226NL96"/>
<organism evidence="1 2">
    <name type="scientific">Callipepla squamata</name>
    <name type="common">Scaled quail</name>
    <dbReference type="NCBI Taxonomy" id="9009"/>
    <lineage>
        <taxon>Eukaryota</taxon>
        <taxon>Metazoa</taxon>
        <taxon>Chordata</taxon>
        <taxon>Craniata</taxon>
        <taxon>Vertebrata</taxon>
        <taxon>Euteleostomi</taxon>
        <taxon>Archelosauria</taxon>
        <taxon>Archosauria</taxon>
        <taxon>Dinosauria</taxon>
        <taxon>Saurischia</taxon>
        <taxon>Theropoda</taxon>
        <taxon>Coelurosauria</taxon>
        <taxon>Aves</taxon>
        <taxon>Neognathae</taxon>
        <taxon>Galloanserae</taxon>
        <taxon>Galliformes</taxon>
        <taxon>Odontophoridae</taxon>
        <taxon>Callipepla</taxon>
    </lineage>
</organism>
<comment type="caution">
    <text evidence="1">The sequence shown here is derived from an EMBL/GenBank/DDBJ whole genome shotgun (WGS) entry which is preliminary data.</text>
</comment>
<name>A0A226NL96_CALSU</name>
<dbReference type="Proteomes" id="UP000198323">
    <property type="component" value="Unassembled WGS sequence"/>
</dbReference>
<sequence>MTTKSLKIREEGMDGVKKHCEETESLPFKEGLQNVKTRPPVNKEEWHLKENGSGLCNVLGPVFVDKCLCNAALSGIPPSHFPAASPAQTSCHCKFESLKSEWQSSWRLQRNDKNISYDTIVSAVPGGGKLSLVTPLNCFVISDPGRQCGLWGAGVAARWAVKNSMANVHDGFSQGYTVAECFQPTNAYPYLQQKNRSLVVKQTTRCP</sequence>
<reference evidence="1 2" key="1">
    <citation type="submission" date="2016-07" db="EMBL/GenBank/DDBJ databases">
        <title>Disparate Historic Effective Population Sizes Predicted by Modern Levels of Genome Diversity for the Scaled Quail (Callipepla squamata) and the Northern Bobwhite (Colinus virginianus): Inferences from First and Second Generation Draft Genome Assemblies for Sympatric New World Quail.</title>
        <authorList>
            <person name="Oldeschulte D.L."/>
            <person name="Halley Y.A."/>
            <person name="Bhattarai E.K."/>
            <person name="Brashear W.A."/>
            <person name="Hill J."/>
            <person name="Metz R.P."/>
            <person name="Johnson C.D."/>
            <person name="Rollins D."/>
            <person name="Peterson M.J."/>
            <person name="Bickhart D.M."/>
            <person name="Decker J.E."/>
            <person name="Seabury C.M."/>
        </authorList>
    </citation>
    <scope>NUCLEOTIDE SEQUENCE [LARGE SCALE GENOMIC DNA]</scope>
    <source>
        <strain evidence="1 2">Texas</strain>
        <tissue evidence="1">Leg muscle</tissue>
    </source>
</reference>
<proteinExistence type="predicted"/>
<keyword evidence="2" id="KW-1185">Reference proteome</keyword>
<accession>A0A226NL96</accession>